<feature type="domain" description="Plastocyanin-like" evidence="10">
    <location>
        <begin position="650"/>
        <end position="770"/>
    </location>
</feature>
<feature type="compositionally biased region" description="Gly residues" evidence="7">
    <location>
        <begin position="382"/>
        <end position="411"/>
    </location>
</feature>
<comment type="similarity">
    <text evidence="1">Belongs to the multicopper oxidase family.</text>
</comment>
<dbReference type="Pfam" id="PF00394">
    <property type="entry name" value="Cu-oxidase"/>
    <property type="match status" value="1"/>
</dbReference>
<dbReference type="PROSITE" id="PS00080">
    <property type="entry name" value="MULTICOPPER_OXIDASE2"/>
    <property type="match status" value="1"/>
</dbReference>
<evidence type="ECO:0000256" key="6">
    <source>
        <dbReference type="ARBA" id="ARBA00023180"/>
    </source>
</evidence>
<evidence type="ECO:0000259" key="9">
    <source>
        <dbReference type="Pfam" id="PF00394"/>
    </source>
</evidence>
<dbReference type="InterPro" id="IPR008972">
    <property type="entry name" value="Cupredoxin"/>
</dbReference>
<dbReference type="OrthoDB" id="2121828at2759"/>
<feature type="domain" description="Plastocyanin-like" evidence="9">
    <location>
        <begin position="169"/>
        <end position="356"/>
    </location>
</feature>
<proteinExistence type="inferred from homology"/>
<dbReference type="CDD" id="cd13876">
    <property type="entry name" value="CuRO_2_Abr2_like"/>
    <property type="match status" value="1"/>
</dbReference>
<dbReference type="InterPro" id="IPR011706">
    <property type="entry name" value="Cu-oxidase_C"/>
</dbReference>
<evidence type="ECO:0008006" key="14">
    <source>
        <dbReference type="Google" id="ProtNLM"/>
    </source>
</evidence>
<accession>A0A139IHV7</accession>
<dbReference type="EMBL" id="LFZO01000092">
    <property type="protein sequence ID" value="KXT14175.1"/>
    <property type="molecule type" value="Genomic_DNA"/>
</dbReference>
<dbReference type="Gene3D" id="2.60.40.420">
    <property type="entry name" value="Cupredoxins - blue copper proteins"/>
    <property type="match status" value="3"/>
</dbReference>
<reference evidence="12 13" key="1">
    <citation type="submission" date="2015-07" db="EMBL/GenBank/DDBJ databases">
        <title>Comparative genomics of the Sigatoka disease complex on banana suggests a link between parallel evolutionary changes in Pseudocercospora fijiensis and Pseudocercospora eumusae and increased virulence on the banana host.</title>
        <authorList>
            <person name="Chang T.-C."/>
            <person name="Salvucci A."/>
            <person name="Crous P.W."/>
            <person name="Stergiopoulos I."/>
        </authorList>
    </citation>
    <scope>NUCLEOTIDE SEQUENCE [LARGE SCALE GENOMIC DNA]</scope>
    <source>
        <strain evidence="12 13">CBS 116634</strain>
    </source>
</reference>
<feature type="chain" id="PRO_5007297485" description="Plastocyanin-like domain-containing protein" evidence="8">
    <location>
        <begin position="21"/>
        <end position="789"/>
    </location>
</feature>
<evidence type="ECO:0000256" key="2">
    <source>
        <dbReference type="ARBA" id="ARBA00022723"/>
    </source>
</evidence>
<dbReference type="Pfam" id="PF07731">
    <property type="entry name" value="Cu-oxidase_2"/>
    <property type="match status" value="1"/>
</dbReference>
<evidence type="ECO:0000256" key="7">
    <source>
        <dbReference type="SAM" id="MobiDB-lite"/>
    </source>
</evidence>
<dbReference type="AlphaFoldDB" id="A0A139IHV7"/>
<feature type="compositionally biased region" description="Polar residues" evidence="7">
    <location>
        <begin position="413"/>
        <end position="422"/>
    </location>
</feature>
<dbReference type="STRING" id="113226.A0A139IHV7"/>
<feature type="domain" description="Plastocyanin-like" evidence="11">
    <location>
        <begin position="31"/>
        <end position="143"/>
    </location>
</feature>
<evidence type="ECO:0000256" key="1">
    <source>
        <dbReference type="ARBA" id="ARBA00010609"/>
    </source>
</evidence>
<gene>
    <name evidence="12" type="ORF">AC579_9258</name>
</gene>
<feature type="signal peptide" evidence="8">
    <location>
        <begin position="1"/>
        <end position="20"/>
    </location>
</feature>
<dbReference type="InterPro" id="IPR033138">
    <property type="entry name" value="Cu_oxidase_CS"/>
</dbReference>
<protein>
    <recommendedName>
        <fullName evidence="14">Plastocyanin-like domain-containing protein</fullName>
    </recommendedName>
</protein>
<dbReference type="InterPro" id="IPR001117">
    <property type="entry name" value="Cu-oxidase_2nd"/>
</dbReference>
<evidence type="ECO:0000256" key="4">
    <source>
        <dbReference type="ARBA" id="ARBA00023002"/>
    </source>
</evidence>
<organism evidence="12 13">
    <name type="scientific">Pseudocercospora musae</name>
    <dbReference type="NCBI Taxonomy" id="113226"/>
    <lineage>
        <taxon>Eukaryota</taxon>
        <taxon>Fungi</taxon>
        <taxon>Dikarya</taxon>
        <taxon>Ascomycota</taxon>
        <taxon>Pezizomycotina</taxon>
        <taxon>Dothideomycetes</taxon>
        <taxon>Dothideomycetidae</taxon>
        <taxon>Mycosphaerellales</taxon>
        <taxon>Mycosphaerellaceae</taxon>
        <taxon>Pseudocercospora</taxon>
    </lineage>
</organism>
<keyword evidence="4" id="KW-0560">Oxidoreductase</keyword>
<dbReference type="InterPro" id="IPR002355">
    <property type="entry name" value="Cu_oxidase_Cu_BS"/>
</dbReference>
<dbReference type="GO" id="GO:0005507">
    <property type="term" value="F:copper ion binding"/>
    <property type="evidence" value="ECO:0007669"/>
    <property type="project" value="InterPro"/>
</dbReference>
<dbReference type="Proteomes" id="UP000073492">
    <property type="component" value="Unassembled WGS sequence"/>
</dbReference>
<evidence type="ECO:0000259" key="10">
    <source>
        <dbReference type="Pfam" id="PF07731"/>
    </source>
</evidence>
<dbReference type="Pfam" id="PF07732">
    <property type="entry name" value="Cu-oxidase_3"/>
    <property type="match status" value="1"/>
</dbReference>
<dbReference type="FunFam" id="2.60.40.420:FF:000036">
    <property type="entry name" value="L-ascorbate oxidase"/>
    <property type="match status" value="1"/>
</dbReference>
<comment type="caution">
    <text evidence="12">The sequence shown here is derived from an EMBL/GenBank/DDBJ whole genome shotgun (WGS) entry which is preliminary data.</text>
</comment>
<dbReference type="PANTHER" id="PTHR11709">
    <property type="entry name" value="MULTI-COPPER OXIDASE"/>
    <property type="match status" value="1"/>
</dbReference>
<keyword evidence="5" id="KW-0186">Copper</keyword>
<dbReference type="InterPro" id="IPR011707">
    <property type="entry name" value="Cu-oxidase-like_N"/>
</dbReference>
<evidence type="ECO:0000256" key="8">
    <source>
        <dbReference type="SAM" id="SignalP"/>
    </source>
</evidence>
<evidence type="ECO:0000256" key="3">
    <source>
        <dbReference type="ARBA" id="ARBA00022729"/>
    </source>
</evidence>
<dbReference type="InterPro" id="IPR045087">
    <property type="entry name" value="Cu-oxidase_fam"/>
</dbReference>
<feature type="region of interest" description="Disordered" evidence="7">
    <location>
        <begin position="376"/>
        <end position="554"/>
    </location>
</feature>
<evidence type="ECO:0000259" key="11">
    <source>
        <dbReference type="Pfam" id="PF07732"/>
    </source>
</evidence>
<keyword evidence="13" id="KW-1185">Reference proteome</keyword>
<dbReference type="GO" id="GO:0016491">
    <property type="term" value="F:oxidoreductase activity"/>
    <property type="evidence" value="ECO:0007669"/>
    <property type="project" value="UniProtKB-KW"/>
</dbReference>
<sequence length="789" mass="84354">MFSSPLLLGSVLAAGSLVHAATRQFSIEASWATGAPDGFERQVILVNGTSPGPALIVDQGDDVEFYVQNNLGSVATVHFHGIEMLDTPWSDGVPGLSQKPIPAGGSWLYKWKATEYGTYWYHAHYQAQVSDGFYGPIYIRPRDDVERPFAAIGGDQAAIACAEENPHFAMIADWQHVTSEELYQIESSNNIDVYCAQSILINGQGRVNCLSPDQQKAALAPPFQALYAPNGPLAGLNMTASGCAPFVPFTQRPGPINPAGLPDTITGCTPTESDLHNFDVDPTKGWANIHLMSSASINAPVVSLDEHDMWVYAIDGRYIQPYKVQSVQIFNGDRYSVMIPLTKSNGTYTFRANHFGFNQLLGGFASVTYKAGSAPTCSNNGGSPGTPPGYGGGSPPSYGGGNGNGNGGYSPGQGQENPNQHQGIDCGIPGWRFNKPYGKKPDGAPKQVPSWPQPDVPSNWDWHGELPKPGQVSPPAYQPSPPESYGPDADEPKESDKPATYPAKNTTSAAGYAAPAGYSTSTSAPVQEPVATTTSCTAESKSTEAAASYAKRSDQFRSNLWRRQSAPSASTPWITYGGFPVSQNVTQLNETLVVPFVNVPPSQNVSATHIFSMSRTTAPWLWKVGGDSYPSHPQEYSDDAPLLYFPESANANNQNLTVMTTNDTWVDLIFTVPDTFGPPHPMHKHSNKAYVIGRGIGAFTWSSVAEAAAAQPQSFNFVNPQLRDGFATAPSAGAPVWLAVRYHVVNPGAFLLHCHIQTHLTGGMAVALLDDLADVGPIPAEYGVNGNGE</sequence>
<evidence type="ECO:0000313" key="12">
    <source>
        <dbReference type="EMBL" id="KXT14175.1"/>
    </source>
</evidence>
<dbReference type="PANTHER" id="PTHR11709:SF488">
    <property type="entry name" value="LACCASE-RELATED"/>
    <property type="match status" value="1"/>
</dbReference>
<dbReference type="SUPFAM" id="SSF49503">
    <property type="entry name" value="Cupredoxins"/>
    <property type="match status" value="3"/>
</dbReference>
<feature type="compositionally biased region" description="Low complexity" evidence="7">
    <location>
        <begin position="506"/>
        <end position="521"/>
    </location>
</feature>
<keyword evidence="3 8" id="KW-0732">Signal</keyword>
<dbReference type="CDD" id="cd13898">
    <property type="entry name" value="CuRO_3_Abr2_like"/>
    <property type="match status" value="1"/>
</dbReference>
<keyword evidence="2" id="KW-0479">Metal-binding</keyword>
<feature type="compositionally biased region" description="Low complexity" evidence="7">
    <location>
        <begin position="531"/>
        <end position="548"/>
    </location>
</feature>
<keyword evidence="6" id="KW-0325">Glycoprotein</keyword>
<dbReference type="CDD" id="cd13850">
    <property type="entry name" value="CuRO_1_Abr2_like"/>
    <property type="match status" value="1"/>
</dbReference>
<dbReference type="PROSITE" id="PS00079">
    <property type="entry name" value="MULTICOPPER_OXIDASE1"/>
    <property type="match status" value="1"/>
</dbReference>
<name>A0A139IHV7_9PEZI</name>
<evidence type="ECO:0000313" key="13">
    <source>
        <dbReference type="Proteomes" id="UP000073492"/>
    </source>
</evidence>
<evidence type="ECO:0000256" key="5">
    <source>
        <dbReference type="ARBA" id="ARBA00023008"/>
    </source>
</evidence>